<keyword evidence="4" id="KW-1185">Reference proteome</keyword>
<feature type="compositionally biased region" description="Pro residues" evidence="1">
    <location>
        <begin position="168"/>
        <end position="177"/>
    </location>
</feature>
<evidence type="ECO:0000256" key="1">
    <source>
        <dbReference type="SAM" id="MobiDB-lite"/>
    </source>
</evidence>
<feature type="chain" id="PRO_5020756219" evidence="2">
    <location>
        <begin position="21"/>
        <end position="248"/>
    </location>
</feature>
<feature type="compositionally biased region" description="Low complexity" evidence="1">
    <location>
        <begin position="84"/>
        <end position="101"/>
    </location>
</feature>
<feature type="compositionally biased region" description="Pro residues" evidence="1">
    <location>
        <begin position="141"/>
        <end position="154"/>
    </location>
</feature>
<feature type="signal peptide" evidence="2">
    <location>
        <begin position="1"/>
        <end position="20"/>
    </location>
</feature>
<evidence type="ECO:0000313" key="3">
    <source>
        <dbReference type="EMBL" id="TCD60561.1"/>
    </source>
</evidence>
<organism evidence="3 4">
    <name type="scientific">Steccherinum ochraceum</name>
    <dbReference type="NCBI Taxonomy" id="92696"/>
    <lineage>
        <taxon>Eukaryota</taxon>
        <taxon>Fungi</taxon>
        <taxon>Dikarya</taxon>
        <taxon>Basidiomycota</taxon>
        <taxon>Agaricomycotina</taxon>
        <taxon>Agaricomycetes</taxon>
        <taxon>Polyporales</taxon>
        <taxon>Steccherinaceae</taxon>
        <taxon>Steccherinum</taxon>
    </lineage>
</organism>
<name>A0A4R0R155_9APHY</name>
<proteinExistence type="predicted"/>
<dbReference type="EMBL" id="RWJN01000577">
    <property type="protein sequence ID" value="TCD60561.1"/>
    <property type="molecule type" value="Genomic_DNA"/>
</dbReference>
<evidence type="ECO:0000313" key="4">
    <source>
        <dbReference type="Proteomes" id="UP000292702"/>
    </source>
</evidence>
<feature type="compositionally biased region" description="Pro residues" evidence="1">
    <location>
        <begin position="188"/>
        <end position="198"/>
    </location>
</feature>
<keyword evidence="2" id="KW-0732">Signal</keyword>
<comment type="caution">
    <text evidence="3">The sequence shown here is derived from an EMBL/GenBank/DDBJ whole genome shotgun (WGS) entry which is preliminary data.</text>
</comment>
<gene>
    <name evidence="3" type="ORF">EIP91_009864</name>
</gene>
<feature type="region of interest" description="Disordered" evidence="1">
    <location>
        <begin position="75"/>
        <end position="248"/>
    </location>
</feature>
<feature type="compositionally biased region" description="Pro residues" evidence="1">
    <location>
        <begin position="102"/>
        <end position="112"/>
    </location>
</feature>
<accession>A0A4R0R155</accession>
<reference evidence="3 4" key="1">
    <citation type="submission" date="2018-11" db="EMBL/GenBank/DDBJ databases">
        <title>Genome assembly of Steccherinum ochraceum LE-BIN_3174, the white-rot fungus of the Steccherinaceae family (The Residual Polyporoid clade, Polyporales, Basidiomycota).</title>
        <authorList>
            <person name="Fedorova T.V."/>
            <person name="Glazunova O.A."/>
            <person name="Landesman E.O."/>
            <person name="Moiseenko K.V."/>
            <person name="Psurtseva N.V."/>
            <person name="Savinova O.S."/>
            <person name="Shakhova N.V."/>
            <person name="Tyazhelova T.V."/>
            <person name="Vasina D.V."/>
        </authorList>
    </citation>
    <scope>NUCLEOTIDE SEQUENCE [LARGE SCALE GENOMIC DNA]</scope>
    <source>
        <strain evidence="3 4">LE-BIN_3174</strain>
    </source>
</reference>
<protein>
    <submittedName>
        <fullName evidence="3">Uncharacterized protein</fullName>
    </submittedName>
</protein>
<dbReference type="Proteomes" id="UP000292702">
    <property type="component" value="Unassembled WGS sequence"/>
</dbReference>
<evidence type="ECO:0000256" key="2">
    <source>
        <dbReference type="SAM" id="SignalP"/>
    </source>
</evidence>
<sequence length="248" mass="26226">MRSTAIFTGVLAISFAAVSALPFPPVSQRNNIVVRDAHPELILRDFDIHVARDDPFDLVLRDGVGVLYARDVERRDGAEPSEVPTKSPLKTTPSTAEGPSAPASPQPPPNPAVPAKKLPKPNMYSLFPKDHSGRPANKGLPPSPGPPPSHPLPALPGDKSRRPSAPSAKPPPVPESKPSPLRASRPLTAPPGGKPPPAQAAKPSGSRWGGLRDGFKKLVAPKSKAPEQVQQPSAAPPRPPRPEDNMIR</sequence>
<dbReference type="AlphaFoldDB" id="A0A4R0R155"/>